<name>F0WBH0_9STRA</name>
<evidence type="ECO:0000256" key="1">
    <source>
        <dbReference type="SAM" id="MobiDB-lite"/>
    </source>
</evidence>
<feature type="region of interest" description="Disordered" evidence="1">
    <location>
        <begin position="28"/>
        <end position="47"/>
    </location>
</feature>
<reference evidence="2" key="2">
    <citation type="submission" date="2011-02" db="EMBL/GenBank/DDBJ databases">
        <authorList>
            <person name="MacLean D."/>
        </authorList>
    </citation>
    <scope>NUCLEOTIDE SEQUENCE</scope>
</reference>
<sequence>MSIFNSEMIRSFTCCASAGLSPRNYEQNDISKNHTTRNRYLRKHAVANTNGTMSDIRYSDRTAYRTQSERQIRKLPSRGKCGSFEGKKCTRDNRDSNSGGMGKHDEAGDIDWFERGPMNSNFRHATPIHYACNDHSEEETDTTSTSINSFYDTREEYEWGWFEDFDEYEDSDHARFHVNSRLSLHSVDTLNKGSLRILCSRSKATSATSPSVVRRQVSATFELCRTFPPLRLQYDPAYIDSKYEWLQSLPSNCHIPVKLQIRTFRIVKSKQTILGQEHHAEFLIELAFDEQCKSRWCRCSSLARFVRRLPRSGYRKTRESWKHLNESNRWVDRLELSYLHNRCKMLEKFAYMLLLECSTVHTLADLLES</sequence>
<organism evidence="2">
    <name type="scientific">Albugo laibachii Nc14</name>
    <dbReference type="NCBI Taxonomy" id="890382"/>
    <lineage>
        <taxon>Eukaryota</taxon>
        <taxon>Sar</taxon>
        <taxon>Stramenopiles</taxon>
        <taxon>Oomycota</taxon>
        <taxon>Peronosporomycetes</taxon>
        <taxon>Albuginales</taxon>
        <taxon>Albuginaceae</taxon>
        <taxon>Albugo</taxon>
    </lineage>
</organism>
<dbReference type="AlphaFoldDB" id="F0WBH0"/>
<protein>
    <submittedName>
        <fullName evidence="2">Uncharacterized protein AlNc14C51G4017</fullName>
    </submittedName>
</protein>
<reference evidence="2" key="1">
    <citation type="journal article" date="2011" name="PLoS Biol.">
        <title>Gene gain and loss during evolution of obligate parasitism in the white rust pathogen of Arabidopsis thaliana.</title>
        <authorList>
            <person name="Kemen E."/>
            <person name="Gardiner A."/>
            <person name="Schultz-Larsen T."/>
            <person name="Kemen A.C."/>
            <person name="Balmuth A.L."/>
            <person name="Robert-Seilaniantz A."/>
            <person name="Bailey K."/>
            <person name="Holub E."/>
            <person name="Studholme D.J."/>
            <person name="Maclean D."/>
            <person name="Jones J.D."/>
        </authorList>
    </citation>
    <scope>NUCLEOTIDE SEQUENCE</scope>
</reference>
<feature type="region of interest" description="Disordered" evidence="1">
    <location>
        <begin position="86"/>
        <end position="109"/>
    </location>
</feature>
<feature type="compositionally biased region" description="Basic and acidic residues" evidence="1">
    <location>
        <begin position="86"/>
        <end position="95"/>
    </location>
</feature>
<evidence type="ECO:0000313" key="2">
    <source>
        <dbReference type="EMBL" id="CCA18496.1"/>
    </source>
</evidence>
<gene>
    <name evidence="2" type="primary">AlNc14C51G4017</name>
    <name evidence="2" type="ORF">ALNC14_046390</name>
</gene>
<feature type="compositionally biased region" description="Basic residues" evidence="1">
    <location>
        <begin position="34"/>
        <end position="45"/>
    </location>
</feature>
<accession>F0WBH0</accession>
<dbReference type="HOGENOM" id="CLU_751019_0_0_1"/>
<proteinExistence type="predicted"/>
<dbReference type="EMBL" id="FR824096">
    <property type="protein sequence ID" value="CCA18496.1"/>
    <property type="molecule type" value="Genomic_DNA"/>
</dbReference>